<keyword evidence="1" id="KW-0472">Membrane</keyword>
<protein>
    <submittedName>
        <fullName evidence="2">Uncharacterized protein</fullName>
    </submittedName>
</protein>
<dbReference type="EMBL" id="HBGZ01024799">
    <property type="protein sequence ID" value="CAD9620227.1"/>
    <property type="molecule type" value="Transcribed_RNA"/>
</dbReference>
<sequence length="129" mass="14737">MVVPKTSTLDITTPPSRWVVLLSKILLVLLILFLLPDLVRAKPKKKNRALENLYNARIIYCETGDCGHLILEESMNCVTKCVSEKCYSEVKYDVDPLEDGEVDVNRATLFAQCVRNELLKERARGRTRQ</sequence>
<feature type="transmembrane region" description="Helical" evidence="1">
    <location>
        <begin position="18"/>
        <end position="39"/>
    </location>
</feature>
<dbReference type="Pfam" id="PF16029">
    <property type="entry name" value="DUF4787"/>
    <property type="match status" value="1"/>
</dbReference>
<dbReference type="AlphaFoldDB" id="A0A7S2M0H0"/>
<evidence type="ECO:0000313" key="2">
    <source>
        <dbReference type="EMBL" id="CAD9620227.1"/>
    </source>
</evidence>
<keyword evidence="1" id="KW-1133">Transmembrane helix</keyword>
<accession>A0A7S2M0H0</accession>
<name>A0A7S2M0H0_9STRA</name>
<keyword evidence="1" id="KW-0812">Transmembrane</keyword>
<organism evidence="2">
    <name type="scientific">Skeletonema marinoi</name>
    <dbReference type="NCBI Taxonomy" id="267567"/>
    <lineage>
        <taxon>Eukaryota</taxon>
        <taxon>Sar</taxon>
        <taxon>Stramenopiles</taxon>
        <taxon>Ochrophyta</taxon>
        <taxon>Bacillariophyta</taxon>
        <taxon>Coscinodiscophyceae</taxon>
        <taxon>Thalassiosirophycidae</taxon>
        <taxon>Thalassiosirales</taxon>
        <taxon>Skeletonemataceae</taxon>
        <taxon>Skeletonema</taxon>
        <taxon>Skeletonema marinoi-dohrnii complex</taxon>
    </lineage>
</organism>
<gene>
    <name evidence="2" type="ORF">SMAR0320_LOCUS17581</name>
</gene>
<evidence type="ECO:0000256" key="1">
    <source>
        <dbReference type="SAM" id="Phobius"/>
    </source>
</evidence>
<proteinExistence type="predicted"/>
<reference evidence="2" key="1">
    <citation type="submission" date="2021-01" db="EMBL/GenBank/DDBJ databases">
        <authorList>
            <person name="Corre E."/>
            <person name="Pelletier E."/>
            <person name="Niang G."/>
            <person name="Scheremetjew M."/>
            <person name="Finn R."/>
            <person name="Kale V."/>
            <person name="Holt S."/>
            <person name="Cochrane G."/>
            <person name="Meng A."/>
            <person name="Brown T."/>
            <person name="Cohen L."/>
        </authorList>
    </citation>
    <scope>NUCLEOTIDE SEQUENCE</scope>
    <source>
        <strain evidence="2">SM1012Den-03</strain>
    </source>
</reference>
<dbReference type="InterPro" id="IPR031985">
    <property type="entry name" value="DUF4787"/>
</dbReference>